<feature type="transmembrane region" description="Helical" evidence="1">
    <location>
        <begin position="101"/>
        <end position="119"/>
    </location>
</feature>
<sequence>MLEGYGRAAGPGLLIAPPLRQPAPPGVQALAILHYVSAAAMAVCAAAMLLLPADVIADVGYASGGEVPLVLRFSAGALVVGALFNALVGQQLQRGRQWARILTLVLSAFTMVGVLLLLVQTGDPAGLASLVWPALSAALLNTRAARSWFTTRAW</sequence>
<evidence type="ECO:0008006" key="4">
    <source>
        <dbReference type="Google" id="ProtNLM"/>
    </source>
</evidence>
<protein>
    <recommendedName>
        <fullName evidence="4">DUF2306 domain-containing protein</fullName>
    </recommendedName>
</protein>
<comment type="caution">
    <text evidence="2">The sequence shown here is derived from an EMBL/GenBank/DDBJ whole genome shotgun (WGS) entry which is preliminary data.</text>
</comment>
<name>A0ABT9MXN2_9ACTN</name>
<dbReference type="EMBL" id="JAUSRA010000001">
    <property type="protein sequence ID" value="MDP9795786.1"/>
    <property type="molecule type" value="Genomic_DNA"/>
</dbReference>
<organism evidence="2 3">
    <name type="scientific">Catenuloplanes nepalensis</name>
    <dbReference type="NCBI Taxonomy" id="587533"/>
    <lineage>
        <taxon>Bacteria</taxon>
        <taxon>Bacillati</taxon>
        <taxon>Actinomycetota</taxon>
        <taxon>Actinomycetes</taxon>
        <taxon>Micromonosporales</taxon>
        <taxon>Micromonosporaceae</taxon>
        <taxon>Catenuloplanes</taxon>
    </lineage>
</organism>
<evidence type="ECO:0000313" key="2">
    <source>
        <dbReference type="EMBL" id="MDP9795786.1"/>
    </source>
</evidence>
<keyword evidence="1" id="KW-0472">Membrane</keyword>
<gene>
    <name evidence="2" type="ORF">J2S43_004298</name>
</gene>
<keyword evidence="1" id="KW-0812">Transmembrane</keyword>
<keyword evidence="3" id="KW-1185">Reference proteome</keyword>
<keyword evidence="1" id="KW-1133">Transmembrane helix</keyword>
<feature type="transmembrane region" description="Helical" evidence="1">
    <location>
        <begin position="125"/>
        <end position="142"/>
    </location>
</feature>
<evidence type="ECO:0000313" key="3">
    <source>
        <dbReference type="Proteomes" id="UP001240984"/>
    </source>
</evidence>
<reference evidence="2 3" key="1">
    <citation type="submission" date="2023-07" db="EMBL/GenBank/DDBJ databases">
        <title>Sequencing the genomes of 1000 actinobacteria strains.</title>
        <authorList>
            <person name="Klenk H.-P."/>
        </authorList>
    </citation>
    <scope>NUCLEOTIDE SEQUENCE [LARGE SCALE GENOMIC DNA]</scope>
    <source>
        <strain evidence="2 3">DSM 44710</strain>
    </source>
</reference>
<feature type="transmembrane region" description="Helical" evidence="1">
    <location>
        <begin position="29"/>
        <end position="50"/>
    </location>
</feature>
<evidence type="ECO:0000256" key="1">
    <source>
        <dbReference type="SAM" id="Phobius"/>
    </source>
</evidence>
<accession>A0ABT9MXN2</accession>
<proteinExistence type="predicted"/>
<dbReference type="Proteomes" id="UP001240984">
    <property type="component" value="Unassembled WGS sequence"/>
</dbReference>
<dbReference type="RefSeq" id="WP_306831866.1">
    <property type="nucleotide sequence ID" value="NZ_JAUSRA010000001.1"/>
</dbReference>
<feature type="transmembrane region" description="Helical" evidence="1">
    <location>
        <begin position="70"/>
        <end position="89"/>
    </location>
</feature>